<dbReference type="PANTHER" id="PTHR11102">
    <property type="entry name" value="SEL-1-LIKE PROTEIN"/>
    <property type="match status" value="1"/>
</dbReference>
<keyword evidence="2" id="KW-0812">Transmembrane</keyword>
<dbReference type="PANTHER" id="PTHR11102:SF147">
    <property type="entry name" value="SEL1L ADAPTOR SUBUNIT OF ERAD E3 UBIQUITIN LIGASE"/>
    <property type="match status" value="1"/>
</dbReference>
<keyword evidence="2" id="KW-1133">Transmembrane helix</keyword>
<comment type="similarity">
    <text evidence="1">Belongs to the sel-1 family.</text>
</comment>
<evidence type="ECO:0000313" key="4">
    <source>
        <dbReference type="EMBL" id="OQV18486.1"/>
    </source>
</evidence>
<accession>A0A1W0WTG4</accession>
<dbReference type="PROSITE" id="PS51257">
    <property type="entry name" value="PROKAR_LIPOPROTEIN"/>
    <property type="match status" value="1"/>
</dbReference>
<dbReference type="InterPro" id="IPR011990">
    <property type="entry name" value="TPR-like_helical_dom_sf"/>
</dbReference>
<evidence type="ECO:0000256" key="3">
    <source>
        <dbReference type="SAM" id="SignalP"/>
    </source>
</evidence>
<dbReference type="Proteomes" id="UP000192578">
    <property type="component" value="Unassembled WGS sequence"/>
</dbReference>
<dbReference type="OrthoDB" id="27934at2759"/>
<keyword evidence="5" id="KW-1185">Reference proteome</keyword>
<organism evidence="4 5">
    <name type="scientific">Hypsibius exemplaris</name>
    <name type="common">Freshwater tardigrade</name>
    <dbReference type="NCBI Taxonomy" id="2072580"/>
    <lineage>
        <taxon>Eukaryota</taxon>
        <taxon>Metazoa</taxon>
        <taxon>Ecdysozoa</taxon>
        <taxon>Tardigrada</taxon>
        <taxon>Eutardigrada</taxon>
        <taxon>Parachela</taxon>
        <taxon>Hypsibioidea</taxon>
        <taxon>Hypsibiidae</taxon>
        <taxon>Hypsibius</taxon>
    </lineage>
</organism>
<evidence type="ECO:0000256" key="1">
    <source>
        <dbReference type="ARBA" id="ARBA00038101"/>
    </source>
</evidence>
<dbReference type="SMART" id="SM00671">
    <property type="entry name" value="SEL1"/>
    <property type="match status" value="11"/>
</dbReference>
<dbReference type="GO" id="GO:0005789">
    <property type="term" value="C:endoplasmic reticulum membrane"/>
    <property type="evidence" value="ECO:0007669"/>
    <property type="project" value="TreeGrafter"/>
</dbReference>
<sequence>MRDAVIALLMFFAASVACQEQFAIHVINTPPDADELQLLPLVGSQEYQDARRARELEEERYVDSSSASEEGQTAYEAALRLLDNSPKDRKLIYQHLEFAAWEGHTEAQEVVAMAYLTGKTLPLNISGAKDLYQMLQAKGHAAGQMGLGFLYSTGLGMEAPSQPMALLHYTFAALGGNSFAQMALGYRYFTGVNVENNCEQALYFYRKVASKVADHIPLTGGKALQKIRLYEEWENPAVNTNMDDDLMQYYTYVAEKGDNQAQVILGQLYLQGSRGLPQDRALAHQYFSKAAAADSPSAHAHLGRMYLEGSPEVRQSNATAFTHFTAAAEAKNGMGHSGLGLMYLYGRGVAVDYALAVKHFKAAVEANSVDGQVQLGIMLFHGLGVERDLTKSIKMLTAASQSGSVVALFYLAEINAMGFGVPRNCRSAAELYKNVAERGKWGTLFADAFNDYKMGRLDTSLVRYLLLADLGYEVAQSNVAFILDKAEDSVFPSNETYRRALVYWDRSAAQGHALARLKLGDYHYYGMGTEVDYEAAVNNYRQAESAPSPQALFNLGYMHQRGYGVKQDLHLAKRFYDRALETSADAYAPVALALISVGVMYAWQQFLSFFGGSSVPENSTLPDFIMNLLLEDWDVLLAVVLFIVLVIVMIILQRLTMELQRQRLLRRGLAAAAPVQNAAPAQNQAPLPHLIPDPVQE</sequence>
<dbReference type="GO" id="GO:0036503">
    <property type="term" value="P:ERAD pathway"/>
    <property type="evidence" value="ECO:0007669"/>
    <property type="project" value="TreeGrafter"/>
</dbReference>
<dbReference type="Gene3D" id="1.25.40.10">
    <property type="entry name" value="Tetratricopeptide repeat domain"/>
    <property type="match status" value="2"/>
</dbReference>
<dbReference type="SUPFAM" id="SSF81901">
    <property type="entry name" value="HCP-like"/>
    <property type="match status" value="3"/>
</dbReference>
<gene>
    <name evidence="4" type="ORF">BV898_07495</name>
</gene>
<keyword evidence="2" id="KW-0472">Membrane</keyword>
<dbReference type="AlphaFoldDB" id="A0A1W0WTG4"/>
<reference evidence="5" key="1">
    <citation type="submission" date="2017-01" db="EMBL/GenBank/DDBJ databases">
        <title>Comparative genomics of anhydrobiosis in the tardigrade Hypsibius dujardini.</title>
        <authorList>
            <person name="Yoshida Y."/>
            <person name="Koutsovoulos G."/>
            <person name="Laetsch D."/>
            <person name="Stevens L."/>
            <person name="Kumar S."/>
            <person name="Horikawa D."/>
            <person name="Ishino K."/>
            <person name="Komine S."/>
            <person name="Tomita M."/>
            <person name="Blaxter M."/>
            <person name="Arakawa K."/>
        </authorList>
    </citation>
    <scope>NUCLEOTIDE SEQUENCE [LARGE SCALE GENOMIC DNA]</scope>
    <source>
        <strain evidence="5">Z151</strain>
    </source>
</reference>
<keyword evidence="3" id="KW-0732">Signal</keyword>
<dbReference type="InterPro" id="IPR006597">
    <property type="entry name" value="Sel1-like"/>
</dbReference>
<proteinExistence type="inferred from homology"/>
<comment type="caution">
    <text evidence="4">The sequence shown here is derived from an EMBL/GenBank/DDBJ whole genome shotgun (WGS) entry which is preliminary data.</text>
</comment>
<evidence type="ECO:0000313" key="5">
    <source>
        <dbReference type="Proteomes" id="UP000192578"/>
    </source>
</evidence>
<feature type="chain" id="PRO_5012144872" evidence="3">
    <location>
        <begin position="19"/>
        <end position="697"/>
    </location>
</feature>
<dbReference type="InterPro" id="IPR050767">
    <property type="entry name" value="Sel1_AlgK"/>
</dbReference>
<feature type="transmembrane region" description="Helical" evidence="2">
    <location>
        <begin position="635"/>
        <end position="657"/>
    </location>
</feature>
<dbReference type="EMBL" id="MTYJ01000049">
    <property type="protein sequence ID" value="OQV18486.1"/>
    <property type="molecule type" value="Genomic_DNA"/>
</dbReference>
<dbReference type="Pfam" id="PF08238">
    <property type="entry name" value="Sel1"/>
    <property type="match status" value="11"/>
</dbReference>
<protein>
    <submittedName>
        <fullName evidence="4">Protein sel-1-like protein 1</fullName>
    </submittedName>
</protein>
<feature type="signal peptide" evidence="3">
    <location>
        <begin position="1"/>
        <end position="18"/>
    </location>
</feature>
<evidence type="ECO:0000256" key="2">
    <source>
        <dbReference type="SAM" id="Phobius"/>
    </source>
</evidence>
<name>A0A1W0WTG4_HYPEX</name>